<name>A0A914Y8C9_9BILA</name>
<evidence type="ECO:0000313" key="2">
    <source>
        <dbReference type="WBParaSite" id="PSU_v2.g13849.t1"/>
    </source>
</evidence>
<sequence>MEESYEPPTVTKKSCKDLKYATKDVDSEYEDSVASHLHQILAHGPLPKGYENGKLKAIVNGYKACTKGQNSKHINELIETVLDTILTS</sequence>
<evidence type="ECO:0000313" key="1">
    <source>
        <dbReference type="Proteomes" id="UP000887577"/>
    </source>
</evidence>
<dbReference type="WBParaSite" id="PSU_v2.g13849.t1">
    <property type="protein sequence ID" value="PSU_v2.g13849.t1"/>
    <property type="gene ID" value="PSU_v2.g13849"/>
</dbReference>
<dbReference type="Proteomes" id="UP000887577">
    <property type="component" value="Unplaced"/>
</dbReference>
<protein>
    <submittedName>
        <fullName evidence="2">Uncharacterized protein</fullName>
    </submittedName>
</protein>
<organism evidence="1 2">
    <name type="scientific">Panagrolaimus superbus</name>
    <dbReference type="NCBI Taxonomy" id="310955"/>
    <lineage>
        <taxon>Eukaryota</taxon>
        <taxon>Metazoa</taxon>
        <taxon>Ecdysozoa</taxon>
        <taxon>Nematoda</taxon>
        <taxon>Chromadorea</taxon>
        <taxon>Rhabditida</taxon>
        <taxon>Tylenchina</taxon>
        <taxon>Panagrolaimomorpha</taxon>
        <taxon>Panagrolaimoidea</taxon>
        <taxon>Panagrolaimidae</taxon>
        <taxon>Panagrolaimus</taxon>
    </lineage>
</organism>
<dbReference type="AlphaFoldDB" id="A0A914Y8C9"/>
<keyword evidence="1" id="KW-1185">Reference proteome</keyword>
<proteinExistence type="predicted"/>
<accession>A0A914Y8C9</accession>
<reference evidence="2" key="1">
    <citation type="submission" date="2022-11" db="UniProtKB">
        <authorList>
            <consortium name="WormBaseParasite"/>
        </authorList>
    </citation>
    <scope>IDENTIFICATION</scope>
</reference>